<dbReference type="GO" id="GO:0006351">
    <property type="term" value="P:DNA-templated transcription"/>
    <property type="evidence" value="ECO:0007669"/>
    <property type="project" value="InterPro"/>
</dbReference>
<dbReference type="Proteomes" id="UP000070700">
    <property type="component" value="Unassembled WGS sequence"/>
</dbReference>
<dbReference type="GO" id="GO:0003677">
    <property type="term" value="F:DNA binding"/>
    <property type="evidence" value="ECO:0007669"/>
    <property type="project" value="InterPro"/>
</dbReference>
<dbReference type="InterPro" id="IPR052761">
    <property type="entry name" value="Fungal_Detox/Toxin_TFs"/>
</dbReference>
<dbReference type="CDD" id="cd12148">
    <property type="entry name" value="fungal_TF_MHR"/>
    <property type="match status" value="1"/>
</dbReference>
<protein>
    <recommendedName>
        <fullName evidence="3">Xylanolytic transcriptional activator regulatory domain-containing protein</fullName>
    </recommendedName>
</protein>
<evidence type="ECO:0000313" key="4">
    <source>
        <dbReference type="EMBL" id="KUJ13906.1"/>
    </source>
</evidence>
<dbReference type="EMBL" id="KQ947421">
    <property type="protein sequence ID" value="KUJ13906.1"/>
    <property type="molecule type" value="Genomic_DNA"/>
</dbReference>
<evidence type="ECO:0000313" key="5">
    <source>
        <dbReference type="Proteomes" id="UP000070700"/>
    </source>
</evidence>
<dbReference type="GO" id="GO:0008270">
    <property type="term" value="F:zinc ion binding"/>
    <property type="evidence" value="ECO:0007669"/>
    <property type="project" value="InterPro"/>
</dbReference>
<evidence type="ECO:0000256" key="2">
    <source>
        <dbReference type="SAM" id="MobiDB-lite"/>
    </source>
</evidence>
<dbReference type="InParanoid" id="A0A194X135"/>
<dbReference type="SMART" id="SM00906">
    <property type="entry name" value="Fungal_trans"/>
    <property type="match status" value="1"/>
</dbReference>
<dbReference type="RefSeq" id="XP_018068261.1">
    <property type="nucleotide sequence ID" value="XM_018209626.1"/>
</dbReference>
<feature type="compositionally biased region" description="Low complexity" evidence="2">
    <location>
        <begin position="472"/>
        <end position="483"/>
    </location>
</feature>
<dbReference type="OrthoDB" id="4161332at2759"/>
<organism evidence="4 5">
    <name type="scientific">Mollisia scopiformis</name>
    <name type="common">Conifer needle endophyte fungus</name>
    <name type="synonym">Phialocephala scopiformis</name>
    <dbReference type="NCBI Taxonomy" id="149040"/>
    <lineage>
        <taxon>Eukaryota</taxon>
        <taxon>Fungi</taxon>
        <taxon>Dikarya</taxon>
        <taxon>Ascomycota</taxon>
        <taxon>Pezizomycotina</taxon>
        <taxon>Leotiomycetes</taxon>
        <taxon>Helotiales</taxon>
        <taxon>Mollisiaceae</taxon>
        <taxon>Mollisia</taxon>
    </lineage>
</organism>
<reference evidence="4 5" key="1">
    <citation type="submission" date="2015-10" db="EMBL/GenBank/DDBJ databases">
        <title>Full genome of DAOMC 229536 Phialocephala scopiformis, a fungal endophyte of spruce producing the potent anti-insectan compound rugulosin.</title>
        <authorList>
            <consortium name="DOE Joint Genome Institute"/>
            <person name="Walker A.K."/>
            <person name="Frasz S.L."/>
            <person name="Seifert K.A."/>
            <person name="Miller J.D."/>
            <person name="Mondo S.J."/>
            <person name="Labutti K."/>
            <person name="Lipzen A."/>
            <person name="Dockter R."/>
            <person name="Kennedy M."/>
            <person name="Grigoriev I.V."/>
            <person name="Spatafora J.W."/>
        </authorList>
    </citation>
    <scope>NUCLEOTIDE SEQUENCE [LARGE SCALE GENOMIC DNA]</scope>
    <source>
        <strain evidence="4 5">CBS 120377</strain>
    </source>
</reference>
<dbReference type="InterPro" id="IPR007219">
    <property type="entry name" value="XnlR_reg_dom"/>
</dbReference>
<dbReference type="PANTHER" id="PTHR47425:SF3">
    <property type="entry name" value="ZN(II)2CYS6 TRANSCRIPTION FACTOR (EUROFUNG)"/>
    <property type="match status" value="1"/>
</dbReference>
<dbReference type="Pfam" id="PF04082">
    <property type="entry name" value="Fungal_trans"/>
    <property type="match status" value="1"/>
</dbReference>
<proteinExistence type="predicted"/>
<dbReference type="GeneID" id="28819352"/>
<dbReference type="PANTHER" id="PTHR47425">
    <property type="entry name" value="FARB-RELATED"/>
    <property type="match status" value="1"/>
</dbReference>
<feature type="domain" description="Xylanolytic transcriptional activator regulatory" evidence="3">
    <location>
        <begin position="145"/>
        <end position="222"/>
    </location>
</feature>
<evidence type="ECO:0000259" key="3">
    <source>
        <dbReference type="SMART" id="SM00906"/>
    </source>
</evidence>
<dbReference type="KEGG" id="psco:LY89DRAFT_590938"/>
<feature type="region of interest" description="Disordered" evidence="2">
    <location>
        <begin position="442"/>
        <end position="483"/>
    </location>
</feature>
<sequence length="565" mass="64451">MPHLLPRQSDISWKPHEVEYLRHQGVFVTPPDDICDDLIRCYFHHVHFFLPVIDAASFLTEYDNNNRQNISLLLFWSMLLAAANFVEADVLQKAGFASRKAMKTTFYERAKALYDLDHGTDKLVLIQSCILMSLWYTDPQDHTGAWYWIGIAISLSQTLGLHRCPQFNNRSQRLPETQQPMIRRIWWSCIVRDRWISLAKGRPMRIHHEDCDIPEPEAEDIMKNLASITAITRRKFVPSESDILAQMWINLVKISDSLGRILRIHYRATGPKALADDVDRSMGDLQSCRPRLILTDDASDLLLLHAYHLELFYEATVAVLYRPYVLSTPSTPASEKPTSWQRAALEQARTAASNTNTVLEKIIELNTVHLLKPMIITTIIPAMQIHLFDCKSSVPLRRGLGKNKLSLCMLVLSQLRDTYWSASVIFRLFERAQTMLDKSKSNNIPLVENPATNHHRSESHSTSSPHVDTEYQQHQQFQQASAQASMGHIPDSNLLTAEQTIPDTYWFNDSGSPCFSNVDQLLSPGFSVPENVYQPFFTGYDNGIGGPYNHLHPPNGNPVNLMYNV</sequence>
<accession>A0A194X135</accession>
<keyword evidence="5" id="KW-1185">Reference proteome</keyword>
<gene>
    <name evidence="4" type="ORF">LY89DRAFT_590938</name>
</gene>
<evidence type="ECO:0000256" key="1">
    <source>
        <dbReference type="ARBA" id="ARBA00023242"/>
    </source>
</evidence>
<keyword evidence="1" id="KW-0539">Nucleus</keyword>
<name>A0A194X135_MOLSC</name>
<dbReference type="AlphaFoldDB" id="A0A194X135"/>